<evidence type="ECO:0000313" key="17">
    <source>
        <dbReference type="Proteomes" id="UP000242287"/>
    </source>
</evidence>
<keyword evidence="9 13" id="KW-0862">Zinc</keyword>
<keyword evidence="11" id="KW-0865">Zymogen</keyword>
<name>A0A2A9N8M9_9AGAR</name>
<feature type="binding site" evidence="13">
    <location>
        <position position="312"/>
    </location>
    <ligand>
        <name>Zn(2+)</name>
        <dbReference type="ChEBI" id="CHEBI:29105"/>
        <note>catalytic</note>
    </ligand>
</feature>
<dbReference type="OrthoDB" id="412874at2759"/>
<accession>A0A2A9N8M9</accession>
<dbReference type="AlphaFoldDB" id="A0A2A9N8M9"/>
<dbReference type="Proteomes" id="UP000242287">
    <property type="component" value="Unassembled WGS sequence"/>
</dbReference>
<keyword evidence="6 13" id="KW-0479">Metal-binding</keyword>
<reference evidence="16 17" key="1">
    <citation type="submission" date="2014-02" db="EMBL/GenBank/DDBJ databases">
        <title>Transposable element dynamics among asymbiotic and ectomycorrhizal Amanita fungi.</title>
        <authorList>
            <consortium name="DOE Joint Genome Institute"/>
            <person name="Hess J."/>
            <person name="Skrede I."/>
            <person name="Wolfe B."/>
            <person name="LaButti K."/>
            <person name="Ohm R.A."/>
            <person name="Grigoriev I.V."/>
            <person name="Pringle A."/>
        </authorList>
    </citation>
    <scope>NUCLEOTIDE SEQUENCE [LARGE SCALE GENOMIC DNA]</scope>
    <source>
        <strain evidence="16 17">SKay4041</strain>
    </source>
</reference>
<dbReference type="EMBL" id="KZ302132">
    <property type="protein sequence ID" value="PFH47135.1"/>
    <property type="molecule type" value="Genomic_DNA"/>
</dbReference>
<feature type="binding site" evidence="13">
    <location>
        <position position="319"/>
    </location>
    <ligand>
        <name>Zn(2+)</name>
        <dbReference type="ChEBI" id="CHEBI:29105"/>
        <note>catalytic</note>
    </ligand>
</feature>
<feature type="active site" evidence="12">
    <location>
        <position position="309"/>
    </location>
</feature>
<evidence type="ECO:0000256" key="13">
    <source>
        <dbReference type="PIRSR" id="PIRSR601384-2"/>
    </source>
</evidence>
<evidence type="ECO:0000256" key="2">
    <source>
        <dbReference type="ARBA" id="ARBA00010279"/>
    </source>
</evidence>
<dbReference type="InterPro" id="IPR050414">
    <property type="entry name" value="Fungal_M35_metalloproteases"/>
</dbReference>
<keyword evidence="10" id="KW-0482">Metalloprotease</keyword>
<proteinExistence type="inferred from homology"/>
<evidence type="ECO:0000256" key="9">
    <source>
        <dbReference type="ARBA" id="ARBA00022833"/>
    </source>
</evidence>
<evidence type="ECO:0000256" key="14">
    <source>
        <dbReference type="PIRSR" id="PIRSR601384-3"/>
    </source>
</evidence>
<gene>
    <name evidence="16" type="ORF">AMATHDRAFT_152893</name>
</gene>
<evidence type="ECO:0000256" key="6">
    <source>
        <dbReference type="ARBA" id="ARBA00022723"/>
    </source>
</evidence>
<dbReference type="EC" id="3.4.24.39" evidence="3"/>
<protein>
    <recommendedName>
        <fullName evidence="3">deuterolysin</fullName>
        <ecNumber evidence="3">3.4.24.39</ecNumber>
    </recommendedName>
</protein>
<feature type="binding site" evidence="13">
    <location>
        <position position="308"/>
    </location>
    <ligand>
        <name>Zn(2+)</name>
        <dbReference type="ChEBI" id="CHEBI:29105"/>
        <note>catalytic</note>
    </ligand>
</feature>
<dbReference type="Gene3D" id="2.60.40.2970">
    <property type="match status" value="1"/>
</dbReference>
<comment type="cofactor">
    <cofactor evidence="13">
        <name>Zn(2+)</name>
        <dbReference type="ChEBI" id="CHEBI:29105"/>
    </cofactor>
    <text evidence="13">Binds 1 zinc ion per subunit.</text>
</comment>
<keyword evidence="5" id="KW-0165">Cleavage on pair of basic residues</keyword>
<dbReference type="PANTHER" id="PTHR37016:SF3">
    <property type="entry name" value="NEUTRAL PROTEASE 2-RELATED"/>
    <property type="match status" value="1"/>
</dbReference>
<dbReference type="PANTHER" id="PTHR37016">
    <property type="match status" value="1"/>
</dbReference>
<dbReference type="Gene3D" id="3.40.390.10">
    <property type="entry name" value="Collagenase (Catalytic Domain)"/>
    <property type="match status" value="1"/>
</dbReference>
<feature type="signal peptide" evidence="15">
    <location>
        <begin position="1"/>
        <end position="17"/>
    </location>
</feature>
<keyword evidence="7 15" id="KW-0732">Signal</keyword>
<keyword evidence="8" id="KW-0378">Hydrolase</keyword>
<evidence type="ECO:0000256" key="4">
    <source>
        <dbReference type="ARBA" id="ARBA00022670"/>
    </source>
</evidence>
<evidence type="ECO:0000256" key="3">
    <source>
        <dbReference type="ARBA" id="ARBA00012431"/>
    </source>
</evidence>
<dbReference type="SUPFAM" id="SSF55486">
    <property type="entry name" value="Metalloproteases ('zincins'), catalytic domain"/>
    <property type="match status" value="1"/>
</dbReference>
<dbReference type="STRING" id="703135.A0A2A9N8M9"/>
<evidence type="ECO:0000256" key="11">
    <source>
        <dbReference type="ARBA" id="ARBA00023145"/>
    </source>
</evidence>
<dbReference type="InterPro" id="IPR001384">
    <property type="entry name" value="Peptidase_M35"/>
</dbReference>
<dbReference type="Pfam" id="PF02102">
    <property type="entry name" value="Peptidase_M35"/>
    <property type="match status" value="1"/>
</dbReference>
<sequence>MFALSLLTLGLAAVGLASPHKRFDGITVELSAPKTVNTIDDLKLTASVTNTGSEAVKLLRYATILDDKLPTKSFTITKDGSEVAFQGVKLAVSLQDLDDTAFTTLSAGESLTVTHEIAALFDFESAGAGTFNIEPSVTFQAVSAEERLASATFHEISATGSKVDVEISGDLARRQMKQSKRAVDTCTNSSLRSFIDASYSEAKTLARVSSSYVSTHGADSLYQQYFKSNPTSTVISVLNAVANENSSSRTLNCNDPLGACTSGVIAYTVISTTNIYYCSIFYNEVPTSSLCTGTSVSSRSVRGGTTLHELTHAVAGTTDVIYGCANDIALSASNSIRNADNYNCFTTQVYQNTQC</sequence>
<keyword evidence="17" id="KW-1185">Reference proteome</keyword>
<dbReference type="InterPro" id="IPR024079">
    <property type="entry name" value="MetalloPept_cat_dom_sf"/>
</dbReference>
<evidence type="ECO:0000256" key="12">
    <source>
        <dbReference type="PIRSR" id="PIRSR601384-1"/>
    </source>
</evidence>
<feature type="disulfide bond" evidence="14">
    <location>
        <begin position="186"/>
        <end position="253"/>
    </location>
</feature>
<evidence type="ECO:0000256" key="5">
    <source>
        <dbReference type="ARBA" id="ARBA00022685"/>
    </source>
</evidence>
<evidence type="ECO:0000256" key="1">
    <source>
        <dbReference type="ARBA" id="ARBA00001187"/>
    </source>
</evidence>
<keyword evidence="4" id="KW-0645">Protease</keyword>
<dbReference type="GO" id="GO:0006508">
    <property type="term" value="P:proteolysis"/>
    <property type="evidence" value="ECO:0007669"/>
    <property type="project" value="UniProtKB-KW"/>
</dbReference>
<evidence type="ECO:0000256" key="10">
    <source>
        <dbReference type="ARBA" id="ARBA00023049"/>
    </source>
</evidence>
<dbReference type="CDD" id="cd11008">
    <property type="entry name" value="M35_deuterolysin_like"/>
    <property type="match status" value="1"/>
</dbReference>
<feature type="chain" id="PRO_5012337649" description="deuterolysin" evidence="15">
    <location>
        <begin position="18"/>
        <end position="355"/>
    </location>
</feature>
<feature type="disulfide bond" evidence="14">
    <location>
        <begin position="260"/>
        <end position="278"/>
    </location>
</feature>
<comment type="catalytic activity">
    <reaction evidence="1">
        <text>Preferential cleavage of bonds with hydrophobic residues in P1'. Also 3-Asn-|-Gln-4 and 8-Gly-|-Ser-9 bonds in insulin B chain.</text>
        <dbReference type="EC" id="3.4.24.39"/>
    </reaction>
</comment>
<dbReference type="GO" id="GO:0004222">
    <property type="term" value="F:metalloendopeptidase activity"/>
    <property type="evidence" value="ECO:0007669"/>
    <property type="project" value="InterPro"/>
</dbReference>
<evidence type="ECO:0000256" key="7">
    <source>
        <dbReference type="ARBA" id="ARBA00022729"/>
    </source>
</evidence>
<evidence type="ECO:0000256" key="8">
    <source>
        <dbReference type="ARBA" id="ARBA00022801"/>
    </source>
</evidence>
<comment type="similarity">
    <text evidence="2">Belongs to the peptidase M35 family.</text>
</comment>
<organism evidence="16 17">
    <name type="scientific">Amanita thiersii Skay4041</name>
    <dbReference type="NCBI Taxonomy" id="703135"/>
    <lineage>
        <taxon>Eukaryota</taxon>
        <taxon>Fungi</taxon>
        <taxon>Dikarya</taxon>
        <taxon>Basidiomycota</taxon>
        <taxon>Agaricomycotina</taxon>
        <taxon>Agaricomycetes</taxon>
        <taxon>Agaricomycetidae</taxon>
        <taxon>Agaricales</taxon>
        <taxon>Pluteineae</taxon>
        <taxon>Amanitaceae</taxon>
        <taxon>Amanita</taxon>
    </lineage>
</organism>
<evidence type="ECO:0000256" key="15">
    <source>
        <dbReference type="SAM" id="SignalP"/>
    </source>
</evidence>
<evidence type="ECO:0000313" key="16">
    <source>
        <dbReference type="EMBL" id="PFH47135.1"/>
    </source>
</evidence>
<dbReference type="GO" id="GO:0046872">
    <property type="term" value="F:metal ion binding"/>
    <property type="evidence" value="ECO:0007669"/>
    <property type="project" value="UniProtKB-KW"/>
</dbReference>